<dbReference type="GO" id="GO:0006412">
    <property type="term" value="P:translation"/>
    <property type="evidence" value="ECO:0007669"/>
    <property type="project" value="UniProtKB-UniRule"/>
</dbReference>
<dbReference type="EMBL" id="NBZD01000001">
    <property type="protein sequence ID" value="PNH19320.1"/>
    <property type="molecule type" value="Genomic_DNA"/>
</dbReference>
<dbReference type="InterPro" id="IPR044957">
    <property type="entry name" value="Ribosomal_bL32_bact"/>
</dbReference>
<protein>
    <recommendedName>
        <fullName evidence="4 5">Large ribosomal subunit protein bL32</fullName>
    </recommendedName>
</protein>
<dbReference type="Pfam" id="PF01783">
    <property type="entry name" value="Ribosomal_L32p"/>
    <property type="match status" value="1"/>
</dbReference>
<name>A0A2J8B3G6_9FIRM</name>
<keyword evidence="2 5" id="KW-0689">Ribosomal protein</keyword>
<keyword evidence="3 5" id="KW-0687">Ribonucleoprotein</keyword>
<gene>
    <name evidence="5" type="primary">rpmF</name>
    <name evidence="6" type="ORF">B7R76_00040</name>
</gene>
<dbReference type="GO" id="GO:0015934">
    <property type="term" value="C:large ribosomal subunit"/>
    <property type="evidence" value="ECO:0007669"/>
    <property type="project" value="InterPro"/>
</dbReference>
<proteinExistence type="inferred from homology"/>
<dbReference type="InterPro" id="IPR002677">
    <property type="entry name" value="Ribosomal_bL32"/>
</dbReference>
<evidence type="ECO:0000313" key="7">
    <source>
        <dbReference type="Proteomes" id="UP000236394"/>
    </source>
</evidence>
<dbReference type="InterPro" id="IPR011332">
    <property type="entry name" value="Ribosomal_zn-bd"/>
</dbReference>
<evidence type="ECO:0000256" key="4">
    <source>
        <dbReference type="ARBA" id="ARBA00035178"/>
    </source>
</evidence>
<dbReference type="AlphaFoldDB" id="A0A2J8B3G6"/>
<dbReference type="Proteomes" id="UP000236394">
    <property type="component" value="Unassembled WGS sequence"/>
</dbReference>
<dbReference type="OMA" id="PHRVCPH"/>
<reference evidence="7" key="1">
    <citation type="submission" date="2017-04" db="EMBL/GenBank/DDBJ databases">
        <authorList>
            <person name="Bumgarner R.E."/>
            <person name="Fredricks D.N."/>
            <person name="Srinivasan S."/>
        </authorList>
    </citation>
    <scope>NUCLEOTIDE SEQUENCE [LARGE SCALE GENOMIC DNA]</scope>
    <source>
        <strain evidence="7">KA00405</strain>
    </source>
</reference>
<evidence type="ECO:0000256" key="5">
    <source>
        <dbReference type="HAMAP-Rule" id="MF_00340"/>
    </source>
</evidence>
<evidence type="ECO:0000256" key="2">
    <source>
        <dbReference type="ARBA" id="ARBA00022980"/>
    </source>
</evidence>
<dbReference type="PANTHER" id="PTHR35534">
    <property type="entry name" value="50S RIBOSOMAL PROTEIN L32"/>
    <property type="match status" value="1"/>
</dbReference>
<comment type="caution">
    <text evidence="6">The sequence shown here is derived from an EMBL/GenBank/DDBJ whole genome shotgun (WGS) entry which is preliminary data.</text>
</comment>
<evidence type="ECO:0000256" key="1">
    <source>
        <dbReference type="ARBA" id="ARBA00008560"/>
    </source>
</evidence>
<dbReference type="NCBIfam" id="TIGR01031">
    <property type="entry name" value="rpmF_bact"/>
    <property type="match status" value="1"/>
</dbReference>
<dbReference type="GO" id="GO:0003735">
    <property type="term" value="F:structural constituent of ribosome"/>
    <property type="evidence" value="ECO:0007669"/>
    <property type="project" value="InterPro"/>
</dbReference>
<dbReference type="SUPFAM" id="SSF57829">
    <property type="entry name" value="Zn-binding ribosomal proteins"/>
    <property type="match status" value="1"/>
</dbReference>
<organism evidence="6 7">
    <name type="scientific">Mageeibacillus indolicus</name>
    <dbReference type="NCBI Taxonomy" id="884684"/>
    <lineage>
        <taxon>Bacteria</taxon>
        <taxon>Bacillati</taxon>
        <taxon>Bacillota</taxon>
        <taxon>Clostridia</taxon>
        <taxon>Eubacteriales</taxon>
        <taxon>Oscillospiraceae</taxon>
        <taxon>Mageeibacillus</taxon>
    </lineage>
</organism>
<dbReference type="HAMAP" id="MF_00340">
    <property type="entry name" value="Ribosomal_bL32"/>
    <property type="match status" value="1"/>
</dbReference>
<accession>A0A2J8B3G6</accession>
<sequence length="63" mass="7249">MAVPKRKWSKQRTHTSHANWKLSVPGLAECPQCHMLKLPHKVCKNCGYYGGREVIKMEKVAEK</sequence>
<comment type="similarity">
    <text evidence="1 5">Belongs to the bacterial ribosomal protein bL32 family.</text>
</comment>
<dbReference type="RefSeq" id="WP_012993831.1">
    <property type="nucleotide sequence ID" value="NZ_NBZD01000001.1"/>
</dbReference>
<evidence type="ECO:0000313" key="6">
    <source>
        <dbReference type="EMBL" id="PNH19320.1"/>
    </source>
</evidence>
<evidence type="ECO:0000256" key="3">
    <source>
        <dbReference type="ARBA" id="ARBA00023274"/>
    </source>
</evidence>
<dbReference type="PANTHER" id="PTHR35534:SF1">
    <property type="entry name" value="LARGE RIBOSOMAL SUBUNIT PROTEIN BL32"/>
    <property type="match status" value="1"/>
</dbReference>